<organism evidence="1 2">
    <name type="scientific">Fusarium oxysporum NRRL 32931</name>
    <dbReference type="NCBI Taxonomy" id="660029"/>
    <lineage>
        <taxon>Eukaryota</taxon>
        <taxon>Fungi</taxon>
        <taxon>Dikarya</taxon>
        <taxon>Ascomycota</taxon>
        <taxon>Pezizomycotina</taxon>
        <taxon>Sordariomycetes</taxon>
        <taxon>Hypocreomycetidae</taxon>
        <taxon>Hypocreales</taxon>
        <taxon>Nectriaceae</taxon>
        <taxon>Fusarium</taxon>
        <taxon>Fusarium oxysporum species complex</taxon>
    </lineage>
</organism>
<reference evidence="1 2" key="1">
    <citation type="submission" date="2011-06" db="EMBL/GenBank/DDBJ databases">
        <title>The Genome Sequence of Fusarium oxysporum FOSC 3-a.</title>
        <authorList>
            <consortium name="The Broad Institute Genome Sequencing Platform"/>
            <person name="Ma L.-J."/>
            <person name="Gale L.R."/>
            <person name="Schwartz D.C."/>
            <person name="Zhou S."/>
            <person name="Corby-Kistler H."/>
            <person name="Young S.K."/>
            <person name="Zeng Q."/>
            <person name="Gargeya S."/>
            <person name="Fitzgerald M."/>
            <person name="Haas B."/>
            <person name="Abouelleil A."/>
            <person name="Alvarado L."/>
            <person name="Arachchi H.M."/>
            <person name="Berlin A."/>
            <person name="Brown A."/>
            <person name="Chapman S.B."/>
            <person name="Chen Z."/>
            <person name="Dunbar C."/>
            <person name="Freedman E."/>
            <person name="Gearin G."/>
            <person name="Gellesch M."/>
            <person name="Goldberg J."/>
            <person name="Griggs A."/>
            <person name="Gujja S."/>
            <person name="Heiman D."/>
            <person name="Howarth C."/>
            <person name="Larson L."/>
            <person name="Lui A."/>
            <person name="MacDonald P.J.P."/>
            <person name="Mehta T."/>
            <person name="Montmayeur A."/>
            <person name="Murphy C."/>
            <person name="Neiman D."/>
            <person name="Pearson M."/>
            <person name="Priest M."/>
            <person name="Roberts A."/>
            <person name="Saif S."/>
            <person name="Shea T."/>
            <person name="Shenoy N."/>
            <person name="Sisk P."/>
            <person name="Stolte C."/>
            <person name="Sykes S."/>
            <person name="Wortman J."/>
            <person name="Nusbaum C."/>
            <person name="Birren B."/>
        </authorList>
    </citation>
    <scope>NUCLEOTIDE SEQUENCE [LARGE SCALE GENOMIC DNA]</scope>
    <source>
        <strain evidence="2">FOSC 3-a</strain>
    </source>
</reference>
<name>W9IUK8_FUSOX</name>
<proteinExistence type="predicted"/>
<protein>
    <submittedName>
        <fullName evidence="1">Uncharacterized protein</fullName>
    </submittedName>
</protein>
<evidence type="ECO:0000313" key="1">
    <source>
        <dbReference type="EMBL" id="EWY96990.1"/>
    </source>
</evidence>
<gene>
    <name evidence="1" type="ORF">FOYG_05484</name>
</gene>
<sequence length="126" mass="14560">MSWICILPCPLPYRVPRYQVLQAQGRNMANITVQYSLKINGQRNGHRLSKPPITAYHSHFPGTHSPRRSLLLQVFRAPLIMIISFLTRSANRNLLVIPRTVPASIQGCWYRFGRNVEEKWFTVVSD</sequence>
<dbReference type="Proteomes" id="UP000030753">
    <property type="component" value="Unassembled WGS sequence"/>
</dbReference>
<evidence type="ECO:0000313" key="2">
    <source>
        <dbReference type="Proteomes" id="UP000030753"/>
    </source>
</evidence>
<dbReference type="HOGENOM" id="CLU_1981680_0_0_1"/>
<dbReference type="AlphaFoldDB" id="W9IUK8"/>
<dbReference type="EMBL" id="JH717841">
    <property type="protein sequence ID" value="EWY96990.1"/>
    <property type="molecule type" value="Genomic_DNA"/>
</dbReference>
<accession>W9IUK8</accession>